<protein>
    <submittedName>
        <fullName evidence="4">Helicase C-terminal domain-containing protein</fullName>
    </submittedName>
</protein>
<keyword evidence="4" id="KW-0067">ATP-binding</keyword>
<keyword evidence="4" id="KW-0547">Nucleotide-binding</keyword>
<name>A0ABS7CQ76_9BACT</name>
<reference evidence="4 5" key="1">
    <citation type="journal article" date="2016" name="Int. J. Syst. Evol. Microbiol.">
        <title>Pontibacter aydingkolensis sp. nov., isolated from soil of a salt lake.</title>
        <authorList>
            <person name="Osman G."/>
            <person name="Zhang T."/>
            <person name="Lou K."/>
            <person name="Gao Y."/>
            <person name="Chang W."/>
            <person name="Lin Q."/>
            <person name="Yang H.M."/>
            <person name="Huo X.D."/>
            <person name="Wang N."/>
        </authorList>
    </citation>
    <scope>NUCLEOTIDE SEQUENCE [LARGE SCALE GENOMIC DNA]</scope>
    <source>
        <strain evidence="4 5">KACC 19255</strain>
    </source>
</reference>
<dbReference type="PROSITE" id="PS51194">
    <property type="entry name" value="HELICASE_CTER"/>
    <property type="match status" value="1"/>
</dbReference>
<dbReference type="InterPro" id="IPR001650">
    <property type="entry name" value="Helicase_C-like"/>
</dbReference>
<dbReference type="RefSeq" id="WP_219875889.1">
    <property type="nucleotide sequence ID" value="NZ_JAHYXK010000002.1"/>
</dbReference>
<evidence type="ECO:0000256" key="1">
    <source>
        <dbReference type="SAM" id="Coils"/>
    </source>
</evidence>
<evidence type="ECO:0000313" key="5">
    <source>
        <dbReference type="Proteomes" id="UP000813018"/>
    </source>
</evidence>
<dbReference type="CDD" id="cd18785">
    <property type="entry name" value="SF2_C"/>
    <property type="match status" value="1"/>
</dbReference>
<feature type="region of interest" description="Disordered" evidence="2">
    <location>
        <begin position="83"/>
        <end position="116"/>
    </location>
</feature>
<organism evidence="4 5">
    <name type="scientific">Pontibacter aydingkolensis</name>
    <dbReference type="NCBI Taxonomy" id="1911536"/>
    <lineage>
        <taxon>Bacteria</taxon>
        <taxon>Pseudomonadati</taxon>
        <taxon>Bacteroidota</taxon>
        <taxon>Cytophagia</taxon>
        <taxon>Cytophagales</taxon>
        <taxon>Hymenobacteraceae</taxon>
        <taxon>Pontibacter</taxon>
    </lineage>
</organism>
<keyword evidence="1" id="KW-0175">Coiled coil</keyword>
<accession>A0ABS7CQ76</accession>
<feature type="domain" description="Helicase C-terminal" evidence="3">
    <location>
        <begin position="1097"/>
        <end position="1257"/>
    </location>
</feature>
<dbReference type="SUPFAM" id="SSF52540">
    <property type="entry name" value="P-loop containing nucleoside triphosphate hydrolases"/>
    <property type="match status" value="1"/>
</dbReference>
<dbReference type="Gene3D" id="3.40.50.300">
    <property type="entry name" value="P-loop containing nucleotide triphosphate hydrolases"/>
    <property type="match status" value="1"/>
</dbReference>
<dbReference type="InterPro" id="IPR027417">
    <property type="entry name" value="P-loop_NTPase"/>
</dbReference>
<feature type="coiled-coil region" evidence="1">
    <location>
        <begin position="557"/>
        <end position="584"/>
    </location>
</feature>
<gene>
    <name evidence="4" type="ORF">K0O23_02880</name>
</gene>
<sequence length="1394" mass="161404">MLSEYAKKRVDLERTIKEQILGPGANANRYILLNKWESHYSGKDLKELLPIDNLTEVMDEVPAYYYSTGILFPATERLVTTNGQTQHDEATSEDENEDSGGNDSFSDSREENLSTSNQNYPSAFGLSFAINTYSQLQDDLKLKVEFRTYQPIKGESLMNVGYWIRIYQEEIKEIINKYFVEYFNVVEKDKNLFVVFNNQEISKKDAYRIDYNLFEKFQHEFLDDSRWTQEKQEYTSNPKTNKYGYTTRYLILNDNDGWAAKIRERYQAQFLPENQRNGLKPTIYDQELIKRIEIVNSLKEMLETFKKNFNTRRGSMWVSTPHIIEEPLPAYDESKTRQSGRKLIFDKENPKEPKLELLWQYIMPRSQMSEAKNKIYVKLIVKNVSLPIKLKLNEPPQLNKKNKANIKSFFGIKLTVTESKIGKKVLVGYNPPNLSKIDLEDNFNKLLYRQYEDFGEGYNTSVEWNKLEDGRQFICTEFLPSTTTPQVDHTPSKIEGDKVVSRLSNKDILRIKPLSTLSNKTDNEIILGLRSFVQDYGDWLEEQQKKLESEVLSDEGAEILNKQLSKAEVDKRRLHRNISILEKNTDAMAAFRLMNTAMFMQIHHSLFIKHGKKNSNLPYFIAGGKDEEAYKALDDTLPGDPNIYIAWRPFQLAFILLTIDAFAKPDSSVEAIYDDLFRSGWHERNELADLVWFPTGGGKTEAYLGIIAFLIAYRRFTKGNDGSGTAILMRYTLRLLTLQQFQRATLLICALEHIRKESFILPYNKNLGSERITIGLYVGNDSLPGTWTGGEKSMQSELRKIAQQVENRQQIKTKLPHTECPWCGSKLFKALRNDRLANIKEPQGGNPLMIFCNETGCSFHDRYQESNNSLPLRLFDEEIYKFPPTLLFGTVDKFAQLAHVVENSKERDSRRIFGLRRRGNNPLPSVTPPELVIQDELHLLLGPLGSAVGLFETVIDELCTYEKDGNKIRPKIITSTATTRNTDKQIYALFDRKVQIFPKAGINCDDSFFAYYKRGSSGEYFSTRKYMGILPVGKTQVWMQLRIAAVILAHRNKYLYDHYSTDELLQGGVKNEEFRKSLDYYHTMLMYFNSLKEVGKTESQLYHYLPNEVSLVRKNITDGRFFDHIISPVDRIDYSELTGRLSGEEVKSNLSAIEHNWELQNAVSPPEFVISTNMISVGIDVSRFNSMVISSMPRNIAEYIQASSRVARDKEGLVITVHHPFRSRDLSHYQKFVEFHEKFYSYVEPISVTPYTFKALKRYLPLFLATWIRHKDYGLSENSNASNLNESLKSRIVTDVVKHFASLRKHSDDLMIEGILGEDELVEIQNELNRLMHQKWLDRMIQNQGEPGDFHYKADRFQNSIYINGNNYDENLNWNVKGSLREVAPETVIKTVQQ</sequence>
<dbReference type="Pfam" id="PF00271">
    <property type="entry name" value="Helicase_C"/>
    <property type="match status" value="1"/>
</dbReference>
<dbReference type="GO" id="GO:0004386">
    <property type="term" value="F:helicase activity"/>
    <property type="evidence" value="ECO:0007669"/>
    <property type="project" value="UniProtKB-KW"/>
</dbReference>
<dbReference type="SMART" id="SM00490">
    <property type="entry name" value="HELICc"/>
    <property type="match status" value="1"/>
</dbReference>
<keyword evidence="4" id="KW-0378">Hydrolase</keyword>
<comment type="caution">
    <text evidence="4">The sequence shown here is derived from an EMBL/GenBank/DDBJ whole genome shotgun (WGS) entry which is preliminary data.</text>
</comment>
<keyword evidence="5" id="KW-1185">Reference proteome</keyword>
<evidence type="ECO:0000259" key="3">
    <source>
        <dbReference type="PROSITE" id="PS51194"/>
    </source>
</evidence>
<proteinExistence type="predicted"/>
<keyword evidence="4" id="KW-0347">Helicase</keyword>
<evidence type="ECO:0000313" key="4">
    <source>
        <dbReference type="EMBL" id="MBW7465996.1"/>
    </source>
</evidence>
<dbReference type="Proteomes" id="UP000813018">
    <property type="component" value="Unassembled WGS sequence"/>
</dbReference>
<dbReference type="EMBL" id="JAHYXK010000002">
    <property type="protein sequence ID" value="MBW7465996.1"/>
    <property type="molecule type" value="Genomic_DNA"/>
</dbReference>
<feature type="compositionally biased region" description="Acidic residues" evidence="2">
    <location>
        <begin position="91"/>
        <end position="100"/>
    </location>
</feature>
<evidence type="ECO:0000256" key="2">
    <source>
        <dbReference type="SAM" id="MobiDB-lite"/>
    </source>
</evidence>